<dbReference type="Proteomes" id="UP000831532">
    <property type="component" value="Chromosome"/>
</dbReference>
<gene>
    <name evidence="2" type="ORF">INH39_29910</name>
</gene>
<proteinExistence type="predicted"/>
<feature type="signal peptide" evidence="1">
    <location>
        <begin position="1"/>
        <end position="19"/>
    </location>
</feature>
<dbReference type="EMBL" id="CP063361">
    <property type="protein sequence ID" value="UOD29558.1"/>
    <property type="molecule type" value="Genomic_DNA"/>
</dbReference>
<evidence type="ECO:0000313" key="3">
    <source>
        <dbReference type="Proteomes" id="UP000831532"/>
    </source>
</evidence>
<name>A0ABY4AAE5_9BURK</name>
<reference evidence="2 3" key="1">
    <citation type="submission" date="2020-10" db="EMBL/GenBank/DDBJ databases">
        <title>Genome analysis of Massilia species.</title>
        <authorList>
            <person name="Jung D.-H."/>
        </authorList>
    </citation>
    <scope>NUCLEOTIDE SEQUENCE [LARGE SCALE GENOMIC DNA]</scope>
    <source>
        <strain evidence="3">sipir</strain>
    </source>
</reference>
<keyword evidence="1" id="KW-0732">Signal</keyword>
<evidence type="ECO:0000313" key="2">
    <source>
        <dbReference type="EMBL" id="UOD29558.1"/>
    </source>
</evidence>
<keyword evidence="3" id="KW-1185">Reference proteome</keyword>
<evidence type="ECO:0000256" key="1">
    <source>
        <dbReference type="SAM" id="SignalP"/>
    </source>
</evidence>
<organism evidence="2 3">
    <name type="scientific">Massilia violaceinigra</name>
    <dbReference type="NCBI Taxonomy" id="2045208"/>
    <lineage>
        <taxon>Bacteria</taxon>
        <taxon>Pseudomonadati</taxon>
        <taxon>Pseudomonadota</taxon>
        <taxon>Betaproteobacteria</taxon>
        <taxon>Burkholderiales</taxon>
        <taxon>Oxalobacteraceae</taxon>
        <taxon>Telluria group</taxon>
        <taxon>Massilia</taxon>
    </lineage>
</organism>
<feature type="chain" id="PRO_5046997165" evidence="1">
    <location>
        <begin position="20"/>
        <end position="144"/>
    </location>
</feature>
<accession>A0ABY4AAE5</accession>
<sequence>MVGASLLFALLASAPGATAAAGSDTEPAMRNAQLPRITAVTIVESGATSPASKEPAEQCAGFKLSNKEIRQYLGKAGEVAEHDYLHMLDWSPCYASGEVSFKNGVKGTWQIQQYRAGSLKLNNGRTVYLYCPKCKAKAFPPVEK</sequence>
<dbReference type="RefSeq" id="WP_243490773.1">
    <property type="nucleotide sequence ID" value="NZ_CP063361.1"/>
</dbReference>
<protein>
    <submittedName>
        <fullName evidence="2">Uncharacterized protein</fullName>
    </submittedName>
</protein>